<dbReference type="InterPro" id="IPR006976">
    <property type="entry name" value="VanZ-like"/>
</dbReference>
<dbReference type="RefSeq" id="WP_182414699.1">
    <property type="nucleotide sequence ID" value="NZ_CP055153.1"/>
</dbReference>
<keyword evidence="4" id="KW-1185">Reference proteome</keyword>
<dbReference type="PANTHER" id="PTHR36834">
    <property type="entry name" value="MEMBRANE PROTEIN-RELATED"/>
    <property type="match status" value="1"/>
</dbReference>
<keyword evidence="1" id="KW-0812">Transmembrane</keyword>
<keyword evidence="1" id="KW-1133">Transmembrane helix</keyword>
<dbReference type="InterPro" id="IPR053150">
    <property type="entry name" value="Teicoplanin_resist-assoc"/>
</dbReference>
<dbReference type="KEGG" id="add:HUW48_05380"/>
<feature type="transmembrane region" description="Helical" evidence="1">
    <location>
        <begin position="66"/>
        <end position="84"/>
    </location>
</feature>
<dbReference type="PANTHER" id="PTHR36834:SF2">
    <property type="entry name" value="MEMBRANE PROTEIN"/>
    <property type="match status" value="1"/>
</dbReference>
<feature type="transmembrane region" description="Helical" evidence="1">
    <location>
        <begin position="93"/>
        <end position="114"/>
    </location>
</feature>
<proteinExistence type="predicted"/>
<reference evidence="3 4" key="1">
    <citation type="submission" date="2020-06" db="EMBL/GenBank/DDBJ databases">
        <authorList>
            <person name="Hwang Y.J."/>
        </authorList>
    </citation>
    <scope>NUCLEOTIDE SEQUENCE [LARGE SCALE GENOMIC DNA]</scope>
    <source>
        <strain evidence="3 4">KUDC8001</strain>
    </source>
</reference>
<feature type="transmembrane region" description="Helical" evidence="1">
    <location>
        <begin position="14"/>
        <end position="36"/>
    </location>
</feature>
<sequence>MDEQSKVTRAANRLTSLLFVIYLIVLSWILLFKLGIRFSYIENRSVNLIPFSEPLILNGKMDVSEIILNVVIFVPLGIYGEILLERWVFSKKLFFFFLISLLVEGLQFILAIGAFDITDILTNTLGGVIGLLLCKAITKAFHNNVKAQKFINAIAATGTALLILLLVLLKMNMLPIRYK</sequence>
<protein>
    <submittedName>
        <fullName evidence="3">VanZ family protein</fullName>
    </submittedName>
</protein>
<organism evidence="3 4">
    <name type="scientific">Adhaeribacter radiodurans</name>
    <dbReference type="NCBI Taxonomy" id="2745197"/>
    <lineage>
        <taxon>Bacteria</taxon>
        <taxon>Pseudomonadati</taxon>
        <taxon>Bacteroidota</taxon>
        <taxon>Cytophagia</taxon>
        <taxon>Cytophagales</taxon>
        <taxon>Hymenobacteraceae</taxon>
        <taxon>Adhaeribacter</taxon>
    </lineage>
</organism>
<reference evidence="3 4" key="2">
    <citation type="submission" date="2020-08" db="EMBL/GenBank/DDBJ databases">
        <title>Adhaeribacter dokdonensis sp. nov., isolated from the rhizosphere of Elymus tsukushiensis, a plant native to the Dokdo Islands, Republic of Korea.</title>
        <authorList>
            <person name="Ghim S.Y."/>
        </authorList>
    </citation>
    <scope>NUCLEOTIDE SEQUENCE [LARGE SCALE GENOMIC DNA]</scope>
    <source>
        <strain evidence="3 4">KUDC8001</strain>
    </source>
</reference>
<gene>
    <name evidence="3" type="ORF">HUW48_05380</name>
</gene>
<feature type="transmembrane region" description="Helical" evidence="1">
    <location>
        <begin position="150"/>
        <end position="169"/>
    </location>
</feature>
<dbReference type="AlphaFoldDB" id="A0A7L7L410"/>
<evidence type="ECO:0000313" key="4">
    <source>
        <dbReference type="Proteomes" id="UP000514509"/>
    </source>
</evidence>
<evidence type="ECO:0000259" key="2">
    <source>
        <dbReference type="Pfam" id="PF04892"/>
    </source>
</evidence>
<accession>A0A7L7L410</accession>
<keyword evidence="1" id="KW-0472">Membrane</keyword>
<dbReference type="Pfam" id="PF04892">
    <property type="entry name" value="VanZ"/>
    <property type="match status" value="1"/>
</dbReference>
<evidence type="ECO:0000256" key="1">
    <source>
        <dbReference type="SAM" id="Phobius"/>
    </source>
</evidence>
<name>A0A7L7L410_9BACT</name>
<feature type="transmembrane region" description="Helical" evidence="1">
    <location>
        <begin position="120"/>
        <end position="138"/>
    </location>
</feature>
<feature type="domain" description="VanZ-like" evidence="2">
    <location>
        <begin position="19"/>
        <end position="136"/>
    </location>
</feature>
<evidence type="ECO:0000313" key="3">
    <source>
        <dbReference type="EMBL" id="QMU27504.1"/>
    </source>
</evidence>
<dbReference type="EMBL" id="CP055153">
    <property type="protein sequence ID" value="QMU27504.1"/>
    <property type="molecule type" value="Genomic_DNA"/>
</dbReference>
<dbReference type="Proteomes" id="UP000514509">
    <property type="component" value="Chromosome"/>
</dbReference>